<proteinExistence type="predicted"/>
<evidence type="ECO:0000313" key="1">
    <source>
        <dbReference type="EMBL" id="EQD42639.1"/>
    </source>
</evidence>
<protein>
    <submittedName>
        <fullName evidence="1">Peptidase S53 propeptide</fullName>
    </submittedName>
</protein>
<dbReference type="GO" id="GO:0004252">
    <property type="term" value="F:serine-type endopeptidase activity"/>
    <property type="evidence" value="ECO:0007669"/>
    <property type="project" value="InterPro"/>
</dbReference>
<name>T1APK7_9ZZZZ</name>
<accession>T1APK7</accession>
<dbReference type="GO" id="GO:0008240">
    <property type="term" value="F:tripeptidyl-peptidase activity"/>
    <property type="evidence" value="ECO:0007669"/>
    <property type="project" value="TreeGrafter"/>
</dbReference>
<dbReference type="PANTHER" id="PTHR14218:SF15">
    <property type="entry name" value="TRIPEPTIDYL-PEPTIDASE 1"/>
    <property type="match status" value="1"/>
</dbReference>
<feature type="non-terminal residue" evidence="1">
    <location>
        <position position="214"/>
    </location>
</feature>
<dbReference type="PANTHER" id="PTHR14218">
    <property type="entry name" value="PROTEASE S8 TRIPEPTIDYL PEPTIDASE I CLN2"/>
    <property type="match status" value="1"/>
</dbReference>
<dbReference type="AlphaFoldDB" id="T1APK7"/>
<dbReference type="EMBL" id="AUZZ01007398">
    <property type="protein sequence ID" value="EQD42639.1"/>
    <property type="molecule type" value="Genomic_DNA"/>
</dbReference>
<dbReference type="Gene3D" id="3.40.50.200">
    <property type="entry name" value="Peptidase S8/S53 domain"/>
    <property type="match status" value="1"/>
</dbReference>
<comment type="caution">
    <text evidence="1">The sequence shown here is derived from an EMBL/GenBank/DDBJ whole genome shotgun (WGS) entry which is preliminary data.</text>
</comment>
<reference evidence="1" key="2">
    <citation type="journal article" date="2014" name="ISME J.">
        <title>Microbial stratification in low pH oxic and suboxic macroscopic growths along an acid mine drainage.</title>
        <authorList>
            <person name="Mendez-Garcia C."/>
            <person name="Mesa V."/>
            <person name="Sprenger R.R."/>
            <person name="Richter M."/>
            <person name="Diez M.S."/>
            <person name="Solano J."/>
            <person name="Bargiela R."/>
            <person name="Golyshina O.V."/>
            <person name="Manteca A."/>
            <person name="Ramos J.L."/>
            <person name="Gallego J.R."/>
            <person name="Llorente I."/>
            <person name="Martins Dos Santos V.A."/>
            <person name="Jensen O.N."/>
            <person name="Pelaez A.I."/>
            <person name="Sanchez J."/>
            <person name="Ferrer M."/>
        </authorList>
    </citation>
    <scope>NUCLEOTIDE SEQUENCE</scope>
</reference>
<dbReference type="InterPro" id="IPR036852">
    <property type="entry name" value="Peptidase_S8/S53_dom_sf"/>
</dbReference>
<dbReference type="InterPro" id="IPR050819">
    <property type="entry name" value="Tripeptidyl-peptidase_I"/>
</dbReference>
<organism evidence="1">
    <name type="scientific">mine drainage metagenome</name>
    <dbReference type="NCBI Taxonomy" id="410659"/>
    <lineage>
        <taxon>unclassified sequences</taxon>
        <taxon>metagenomes</taxon>
        <taxon>ecological metagenomes</taxon>
    </lineage>
</organism>
<dbReference type="SUPFAM" id="SSF52743">
    <property type="entry name" value="Subtilisin-like"/>
    <property type="match status" value="1"/>
</dbReference>
<gene>
    <name evidence="1" type="ORF">B2A_10253</name>
</gene>
<sequence>MTLLATDDGGYQPDEEPGLPRSIALGVAAVVGLNQHPASARGPRPIVPLAEALFSGYRPAQIEGAYGIDQLPPATPAARAVILEFASGYSQSDLDLFTATMQLPSVRPILHDVDGGANDGGTAAVDLEATLDIEWLWAMAPGCDLHVIEAPSGASDGSFGLHLVHALAEAMNLGATVVSVSYGDAESHFPPAVLTAIDAMIVRLQKTGADVFIA</sequence>
<reference evidence="1" key="1">
    <citation type="submission" date="2013-08" db="EMBL/GenBank/DDBJ databases">
        <authorList>
            <person name="Mendez C."/>
            <person name="Richter M."/>
            <person name="Ferrer M."/>
            <person name="Sanchez J."/>
        </authorList>
    </citation>
    <scope>NUCLEOTIDE SEQUENCE</scope>
</reference>
<dbReference type="GO" id="GO:0006508">
    <property type="term" value="P:proteolysis"/>
    <property type="evidence" value="ECO:0007669"/>
    <property type="project" value="InterPro"/>
</dbReference>